<dbReference type="Proteomes" id="UP000051952">
    <property type="component" value="Unassembled WGS sequence"/>
</dbReference>
<keyword evidence="4" id="KW-1185">Reference proteome</keyword>
<keyword evidence="2" id="KW-1133">Transmembrane helix</keyword>
<name>A0A0S4JNA6_BODSA</name>
<protein>
    <submittedName>
        <fullName evidence="3">Transmembrane protein, putative</fullName>
    </submittedName>
</protein>
<sequence>MSLIEVVSNQPERRIGNVSSTMFLATIGFMIRNVQTSSPYYDESLATDFLSMARATPLTSNKQPLLSWKHFRSDAPVGYAVVVSSVYYAFSSAQAPPDYIWAYLESGILPSDNSFTFPLTPLSIFGIVAGAAAAVILAVAIRRTIVRSRTQGGLGRASHRKNDNSTGNVTADAYEDSQRAEEQHREDAALFSGQRGMDHTLSGGPGDGSKVSRQWRGDPRRATVALNKETINRDVPILLYSGQQSHSPVRSEEVRLDIDAFLEENGYKPQQQSSDGNDGPKRHVHRVTAVEARLQRAAVAAGLASSAGKEGDMVAAVDPLDDPFQHVVYPVWSQNRPGAFRPPSKFKDDAYRDL</sequence>
<evidence type="ECO:0000313" key="4">
    <source>
        <dbReference type="Proteomes" id="UP000051952"/>
    </source>
</evidence>
<gene>
    <name evidence="3" type="ORF">BSAL_33640</name>
</gene>
<accession>A0A0S4JNA6</accession>
<dbReference type="VEuPathDB" id="TriTrypDB:BSAL_33640"/>
<keyword evidence="2 3" id="KW-0812">Transmembrane</keyword>
<dbReference type="AlphaFoldDB" id="A0A0S4JNA6"/>
<dbReference type="EMBL" id="CYKH01001960">
    <property type="protein sequence ID" value="CUG91702.1"/>
    <property type="molecule type" value="Genomic_DNA"/>
</dbReference>
<proteinExistence type="predicted"/>
<evidence type="ECO:0000256" key="1">
    <source>
        <dbReference type="SAM" id="MobiDB-lite"/>
    </source>
</evidence>
<keyword evidence="2" id="KW-0472">Membrane</keyword>
<feature type="region of interest" description="Disordered" evidence="1">
    <location>
        <begin position="151"/>
        <end position="170"/>
    </location>
</feature>
<evidence type="ECO:0000313" key="3">
    <source>
        <dbReference type="EMBL" id="CUG91702.1"/>
    </source>
</evidence>
<reference evidence="4" key="1">
    <citation type="submission" date="2015-09" db="EMBL/GenBank/DDBJ databases">
        <authorList>
            <consortium name="Pathogen Informatics"/>
        </authorList>
    </citation>
    <scope>NUCLEOTIDE SEQUENCE [LARGE SCALE GENOMIC DNA]</scope>
    <source>
        <strain evidence="4">Lake Konstanz</strain>
    </source>
</reference>
<organism evidence="3 4">
    <name type="scientific">Bodo saltans</name>
    <name type="common">Flagellated protozoan</name>
    <dbReference type="NCBI Taxonomy" id="75058"/>
    <lineage>
        <taxon>Eukaryota</taxon>
        <taxon>Discoba</taxon>
        <taxon>Euglenozoa</taxon>
        <taxon>Kinetoplastea</taxon>
        <taxon>Metakinetoplastina</taxon>
        <taxon>Eubodonida</taxon>
        <taxon>Bodonidae</taxon>
        <taxon>Bodo</taxon>
    </lineage>
</organism>
<feature type="transmembrane region" description="Helical" evidence="2">
    <location>
        <begin position="115"/>
        <end position="141"/>
    </location>
</feature>
<evidence type="ECO:0000256" key="2">
    <source>
        <dbReference type="SAM" id="Phobius"/>
    </source>
</evidence>
<feature type="region of interest" description="Disordered" evidence="1">
    <location>
        <begin position="196"/>
        <end position="217"/>
    </location>
</feature>